<dbReference type="GO" id="GO:0016491">
    <property type="term" value="F:oxidoreductase activity"/>
    <property type="evidence" value="ECO:0007669"/>
    <property type="project" value="InterPro"/>
</dbReference>
<dbReference type="SUPFAM" id="SSF63380">
    <property type="entry name" value="Riboflavin synthase domain-like"/>
    <property type="match status" value="1"/>
</dbReference>
<dbReference type="GO" id="GO:0051537">
    <property type="term" value="F:2 iron, 2 sulfur cluster binding"/>
    <property type="evidence" value="ECO:0007669"/>
    <property type="project" value="UniProtKB-KW"/>
</dbReference>
<comment type="subunit">
    <text evidence="11">Heterotetramer of 2 PyrK and 2 PyrD type B subunits.</text>
</comment>
<keyword evidence="7 11" id="KW-0665">Pyrimidine biosynthesis</keyword>
<reference evidence="15" key="1">
    <citation type="submission" date="2020-10" db="EMBL/GenBank/DDBJ databases">
        <authorList>
            <person name="Kadnikov V."/>
            <person name="Beletsky A.V."/>
            <person name="Mardanov A.V."/>
            <person name="Karnachuk O.V."/>
            <person name="Ravin N.V."/>
        </authorList>
    </citation>
    <scope>NUCLEOTIDE SEQUENCE</scope>
    <source>
        <strain evidence="15">Bu02</strain>
    </source>
</reference>
<dbReference type="Gene3D" id="2.10.240.10">
    <property type="entry name" value="Dihydroorotate dehydrogenase, electron transfer subunit"/>
    <property type="match status" value="1"/>
</dbReference>
<accession>A0AAT9LBX2</accession>
<dbReference type="PANTHER" id="PTHR43513:SF3">
    <property type="entry name" value="DIHYDROOROTATE DEHYDROGENASE B (NAD(+)), ELECTRON TRANSFER SUBUNIT-RELATED"/>
    <property type="match status" value="1"/>
</dbReference>
<dbReference type="InterPro" id="IPR017938">
    <property type="entry name" value="Riboflavin_synthase-like_b-brl"/>
</dbReference>
<sequence>MSTPEIHDVLAEVMSVKRCRGGVYRAELVAPEIAAVAKPFQFVNIKVSPGNDPFLRRPFSLSRIEPDEGIIEITWAVVGKGTGIMATWEPGREVKILGPLGNGFSLEDKGLTGGFIAPLGGKAPELILVAGGTGLAPMYPLVMSARKSGFTVSLFYGGRSLESLMDTDRFEQSGCEVHISTEDGSAGFRGVVTGLFESRLRNLSASDIVVACGPRPMLQRLKSMCGQRNIRLYVSLEERMACGVGLCKGCAVKTSGNDPGYRHVCTDGPVFLADTVELGGE</sequence>
<dbReference type="GO" id="GO:0050660">
    <property type="term" value="F:flavin adenine dinucleotide binding"/>
    <property type="evidence" value="ECO:0007669"/>
    <property type="project" value="InterPro"/>
</dbReference>
<dbReference type="Pfam" id="PF10418">
    <property type="entry name" value="DHODB_Fe-S_bind"/>
    <property type="match status" value="1"/>
</dbReference>
<dbReference type="PANTHER" id="PTHR43513">
    <property type="entry name" value="DIHYDROOROTATE DEHYDROGENASE B (NAD(+)), ELECTRON TRANSFER SUBUNIT"/>
    <property type="match status" value="1"/>
</dbReference>
<dbReference type="GO" id="GO:0009055">
    <property type="term" value="F:electron transfer activity"/>
    <property type="evidence" value="ECO:0007669"/>
    <property type="project" value="UniProtKB-UniRule"/>
</dbReference>
<dbReference type="AlphaFoldDB" id="A0AAT9LBX2"/>
<feature type="binding site" evidence="11 13">
    <location>
        <position position="265"/>
    </location>
    <ligand>
        <name>[2Fe-2S] cluster</name>
        <dbReference type="ChEBI" id="CHEBI:190135"/>
    </ligand>
</feature>
<organism evidence="15">
    <name type="scientific">Candidatus Fermentithermobacillus carboniphilus</name>
    <dbReference type="NCBI Taxonomy" id="3085328"/>
    <lineage>
        <taxon>Bacteria</taxon>
        <taxon>Bacillati</taxon>
        <taxon>Bacillota</taxon>
        <taxon>Candidatus Fermentithermobacillia</taxon>
        <taxon>Candidatus Fermentithermobacillales</taxon>
        <taxon>Candidatus Fermentithermobacillaceae</taxon>
        <taxon>Candidatus Fermentithermobacillus</taxon>
    </lineage>
</organism>
<dbReference type="GO" id="GO:0044205">
    <property type="term" value="P:'de novo' UMP biosynthetic process"/>
    <property type="evidence" value="ECO:0007669"/>
    <property type="project" value="UniProtKB-UniRule"/>
</dbReference>
<evidence type="ECO:0000256" key="6">
    <source>
        <dbReference type="ARBA" id="ARBA00022827"/>
    </source>
</evidence>
<keyword evidence="4 11" id="KW-0001">2Fe-2S</keyword>
<comment type="caution">
    <text evidence="11">Lacks conserved residue(s) required for the propagation of feature annotation.</text>
</comment>
<feature type="binding site" evidence="11 12">
    <location>
        <begin position="81"/>
        <end position="82"/>
    </location>
    <ligand>
        <name>FAD</name>
        <dbReference type="ChEBI" id="CHEBI:57692"/>
    </ligand>
</feature>
<dbReference type="InterPro" id="IPR050353">
    <property type="entry name" value="PyrK_electron_transfer"/>
</dbReference>
<evidence type="ECO:0000256" key="2">
    <source>
        <dbReference type="ARBA" id="ARBA00022448"/>
    </source>
</evidence>
<dbReference type="InterPro" id="IPR039261">
    <property type="entry name" value="FNR_nucleotide-bd"/>
</dbReference>
<keyword evidence="5 11" id="KW-0479">Metal-binding</keyword>
<name>A0AAT9LBX2_9FIRM</name>
<dbReference type="KEGG" id="fcz:IMF26_00695"/>
<dbReference type="HAMAP" id="MF_01211">
    <property type="entry name" value="DHODB_Fe_S_bind"/>
    <property type="match status" value="1"/>
</dbReference>
<keyword evidence="2 11" id="KW-0813">Transport</keyword>
<evidence type="ECO:0000256" key="8">
    <source>
        <dbReference type="ARBA" id="ARBA00022982"/>
    </source>
</evidence>
<comment type="cofactor">
    <cofactor evidence="11">
        <name>[2Fe-2S] cluster</name>
        <dbReference type="ChEBI" id="CHEBI:190135"/>
    </cofactor>
    <text evidence="11">Binds 1 [2Fe-2S] cluster per subunit.</text>
</comment>
<dbReference type="PROSITE" id="PS51384">
    <property type="entry name" value="FAD_FR"/>
    <property type="match status" value="1"/>
</dbReference>
<evidence type="ECO:0000256" key="7">
    <source>
        <dbReference type="ARBA" id="ARBA00022975"/>
    </source>
</evidence>
<evidence type="ECO:0000256" key="3">
    <source>
        <dbReference type="ARBA" id="ARBA00022630"/>
    </source>
</evidence>
<protein>
    <recommendedName>
        <fullName evidence="11">Dihydroorotate dehydrogenase B (NAD(+)), electron transfer subunit</fullName>
    </recommendedName>
    <alternativeName>
        <fullName evidence="11">Dihydroorotate oxidase B, electron transfer subunit</fullName>
    </alternativeName>
</protein>
<dbReference type="SUPFAM" id="SSF52343">
    <property type="entry name" value="Ferredoxin reductase-like, C-terminal NADP-linked domain"/>
    <property type="match status" value="1"/>
</dbReference>
<dbReference type="InterPro" id="IPR001433">
    <property type="entry name" value="OxRdtase_FAD/NAD-bd"/>
</dbReference>
<comment type="cofactor">
    <cofactor evidence="13">
        <name>[2Fe-2S] cluster</name>
        <dbReference type="ChEBI" id="CHEBI:190135"/>
    </cofactor>
    <text evidence="13">Binds 1 [2Fe-2S] cluster per subunit.</text>
</comment>
<keyword evidence="3 11" id="KW-0285">Flavoprotein</keyword>
<evidence type="ECO:0000256" key="12">
    <source>
        <dbReference type="PIRSR" id="PIRSR006816-1"/>
    </source>
</evidence>
<evidence type="ECO:0000313" key="15">
    <source>
        <dbReference type="EMBL" id="QUL98645.1"/>
    </source>
</evidence>
<evidence type="ECO:0000256" key="11">
    <source>
        <dbReference type="HAMAP-Rule" id="MF_01211"/>
    </source>
</evidence>
<evidence type="ECO:0000256" key="5">
    <source>
        <dbReference type="ARBA" id="ARBA00022723"/>
    </source>
</evidence>
<gene>
    <name evidence="11" type="primary">pyrK</name>
    <name evidence="15" type="ORF">IMF26_00695</name>
</gene>
<dbReference type="EMBL" id="CP062796">
    <property type="protein sequence ID" value="QUL98645.1"/>
    <property type="molecule type" value="Genomic_DNA"/>
</dbReference>
<dbReference type="Gene3D" id="3.40.50.80">
    <property type="entry name" value="Nucleotide-binding domain of ferredoxin-NADP reductase (FNR) module"/>
    <property type="match status" value="1"/>
</dbReference>
<evidence type="ECO:0000256" key="9">
    <source>
        <dbReference type="ARBA" id="ARBA00023004"/>
    </source>
</evidence>
<evidence type="ECO:0000256" key="4">
    <source>
        <dbReference type="ARBA" id="ARBA00022714"/>
    </source>
</evidence>
<dbReference type="InterPro" id="IPR012165">
    <property type="entry name" value="Cyt_c3_hydrogenase_gsu"/>
</dbReference>
<feature type="binding site" evidence="11 12">
    <location>
        <begin position="57"/>
        <end position="60"/>
    </location>
    <ligand>
        <name>FAD</name>
        <dbReference type="ChEBI" id="CHEBI:57692"/>
    </ligand>
</feature>
<keyword evidence="10 11" id="KW-0411">Iron-sulfur</keyword>
<feature type="binding site" evidence="11 13">
    <location>
        <position position="250"/>
    </location>
    <ligand>
        <name>[2Fe-2S] cluster</name>
        <dbReference type="ChEBI" id="CHEBI:190135"/>
    </ligand>
</feature>
<comment type="cofactor">
    <cofactor evidence="11 12">
        <name>FAD</name>
        <dbReference type="ChEBI" id="CHEBI:57692"/>
    </cofactor>
    <text evidence="11 12">Binds 1 FAD per subunit.</text>
</comment>
<dbReference type="Gene3D" id="2.40.30.10">
    <property type="entry name" value="Translation factors"/>
    <property type="match status" value="1"/>
</dbReference>
<dbReference type="InterPro" id="IPR017927">
    <property type="entry name" value="FAD-bd_FR_type"/>
</dbReference>
<dbReference type="PIRSF" id="PIRSF006816">
    <property type="entry name" value="Cyc3_hyd_g"/>
    <property type="match status" value="1"/>
</dbReference>
<feature type="domain" description="FAD-binding FR-type" evidence="14">
    <location>
        <begin position="6"/>
        <end position="106"/>
    </location>
</feature>
<comment type="similarity">
    <text evidence="1 11">Belongs to the PyrK family.</text>
</comment>
<reference evidence="15" key="2">
    <citation type="journal article" date="2023" name="Biology">
        <title>Prokaryotic Life Associated with Coal-Fire Gas Vents Revealed by Metagenomics.</title>
        <authorList>
            <person name="Kadnikov V.V."/>
            <person name="Mardanov A.V."/>
            <person name="Beletsky A.V."/>
            <person name="Karnachuk O.V."/>
            <person name="Ravin N.V."/>
        </authorList>
    </citation>
    <scope>NUCLEOTIDE SEQUENCE</scope>
    <source>
        <strain evidence="15">Bu02</strain>
    </source>
</reference>
<keyword evidence="6 11" id="KW-0274">FAD</keyword>
<comment type="function">
    <text evidence="11">Responsible for channeling the electrons from the oxidation of dihydroorotate from the FMN redox center in the PyrD type B subunit to the ultimate electron acceptor NAD(+).</text>
</comment>
<comment type="pathway">
    <text evidence="11">Pyrimidine metabolism; UMP biosynthesis via de novo pathway; orotate from (S)-dihydroorotate (NAD(+) route): step 1/1.</text>
</comment>
<dbReference type="InterPro" id="IPR037117">
    <property type="entry name" value="Dihydroorotate_DH_ele_sf"/>
</dbReference>
<keyword evidence="8 11" id="KW-0249">Electron transport</keyword>
<dbReference type="CDD" id="cd06218">
    <property type="entry name" value="DHOD_e_trans"/>
    <property type="match status" value="1"/>
</dbReference>
<dbReference type="Pfam" id="PF00175">
    <property type="entry name" value="NAD_binding_1"/>
    <property type="match status" value="1"/>
</dbReference>
<feature type="binding site" evidence="11 13">
    <location>
        <position position="242"/>
    </location>
    <ligand>
        <name>[2Fe-2S] cluster</name>
        <dbReference type="ChEBI" id="CHEBI:190135"/>
    </ligand>
</feature>
<evidence type="ECO:0000259" key="14">
    <source>
        <dbReference type="PROSITE" id="PS51384"/>
    </source>
</evidence>
<evidence type="ECO:0000256" key="1">
    <source>
        <dbReference type="ARBA" id="ARBA00006422"/>
    </source>
</evidence>
<evidence type="ECO:0000256" key="10">
    <source>
        <dbReference type="ARBA" id="ARBA00023014"/>
    </source>
</evidence>
<dbReference type="InterPro" id="IPR019480">
    <property type="entry name" value="Dihydroorotate_DH_Fe-S-bd"/>
</dbReference>
<dbReference type="InterPro" id="IPR023455">
    <property type="entry name" value="Dihydroorotate_DHASE_ETsu"/>
</dbReference>
<proteinExistence type="inferred from homology"/>
<keyword evidence="9 11" id="KW-0408">Iron</keyword>
<feature type="binding site" evidence="11 13">
    <location>
        <position position="247"/>
    </location>
    <ligand>
        <name>[2Fe-2S] cluster</name>
        <dbReference type="ChEBI" id="CHEBI:190135"/>
    </ligand>
</feature>
<evidence type="ECO:0000256" key="13">
    <source>
        <dbReference type="PIRSR" id="PIRSR006816-2"/>
    </source>
</evidence>
<dbReference type="GO" id="GO:0046872">
    <property type="term" value="F:metal ion binding"/>
    <property type="evidence" value="ECO:0007669"/>
    <property type="project" value="UniProtKB-KW"/>
</dbReference>